<feature type="domain" description="NERD" evidence="1">
    <location>
        <begin position="57"/>
        <end position="174"/>
    </location>
</feature>
<sequence length="243" mass="28045">MMRKVVKSLFKKLIDNVVNILTPPASTKPADKPKKKSVISTYKEQTGNGLLSTMFNKGNYGEFSSYGKMAKLPGYHKALFNIYIPNGKEQTTEVDLVFLHETGIYVIESKNYSGWIFGDEKSQKWMQTFPNQQKYSFYNPIKQNIGHIKALQAILPSIEKEHYKSVIVFSERCELKKISYEAKDTYVIKRYDLARLMNKQIEVLPKVLEPAYIARIYDFLSQYQKADKVVKAEHVGRIKGKHS</sequence>
<dbReference type="InterPro" id="IPR011528">
    <property type="entry name" value="NERD"/>
</dbReference>
<dbReference type="Pfam" id="PF08378">
    <property type="entry name" value="NERD"/>
    <property type="match status" value="1"/>
</dbReference>
<reference evidence="2" key="1">
    <citation type="submission" date="2023-07" db="EMBL/GenBank/DDBJ databases">
        <title>Ureibacillus sp. isolated from freshwater well.</title>
        <authorList>
            <person name="Kirdat K."/>
            <person name="Bhatt A."/>
            <person name="Teware R."/>
            <person name="Bhavsar Y."/>
            <person name="Yadav A."/>
        </authorList>
    </citation>
    <scope>NUCLEOTIDE SEQUENCE</scope>
    <source>
        <strain evidence="2">BA0131</strain>
    </source>
</reference>
<evidence type="ECO:0000313" key="3">
    <source>
        <dbReference type="Proteomes" id="UP001172743"/>
    </source>
</evidence>
<name>A0ABT8GTI2_9BACL</name>
<organism evidence="2 3">
    <name type="scientific">Ureibacillus aquaedulcis</name>
    <dbReference type="NCBI Taxonomy" id="3058421"/>
    <lineage>
        <taxon>Bacteria</taxon>
        <taxon>Bacillati</taxon>
        <taxon>Bacillota</taxon>
        <taxon>Bacilli</taxon>
        <taxon>Bacillales</taxon>
        <taxon>Caryophanaceae</taxon>
        <taxon>Ureibacillus</taxon>
    </lineage>
</organism>
<proteinExistence type="predicted"/>
<gene>
    <name evidence="2" type="ORF">QYB95_14335</name>
</gene>
<dbReference type="EMBL" id="JAUHTQ010000012">
    <property type="protein sequence ID" value="MDN4494728.1"/>
    <property type="molecule type" value="Genomic_DNA"/>
</dbReference>
<evidence type="ECO:0000313" key="2">
    <source>
        <dbReference type="EMBL" id="MDN4494728.1"/>
    </source>
</evidence>
<dbReference type="Proteomes" id="UP001172743">
    <property type="component" value="Unassembled WGS sequence"/>
</dbReference>
<accession>A0ABT8GTI2</accession>
<protein>
    <submittedName>
        <fullName evidence="2">Nuclease-related domain-containing protein</fullName>
    </submittedName>
</protein>
<evidence type="ECO:0000259" key="1">
    <source>
        <dbReference type="PROSITE" id="PS50965"/>
    </source>
</evidence>
<keyword evidence="3" id="KW-1185">Reference proteome</keyword>
<dbReference type="RefSeq" id="WP_301139036.1">
    <property type="nucleotide sequence ID" value="NZ_JAUHTQ010000012.1"/>
</dbReference>
<comment type="caution">
    <text evidence="2">The sequence shown here is derived from an EMBL/GenBank/DDBJ whole genome shotgun (WGS) entry which is preliminary data.</text>
</comment>
<dbReference type="PROSITE" id="PS50965">
    <property type="entry name" value="NERD"/>
    <property type="match status" value="1"/>
</dbReference>